<accession>A0A3B6HY11</accession>
<protein>
    <submittedName>
        <fullName evidence="1">Uncharacterized protein</fullName>
    </submittedName>
</protein>
<dbReference type="PaxDb" id="4565-Traes_4AL_50CA3727C.2"/>
<dbReference type="Gramene" id="TraesLDM4A03G02104470.1">
    <property type="protein sequence ID" value="TraesLDM4A03G02104470.1"/>
    <property type="gene ID" value="TraesLDM4A03G02104470"/>
</dbReference>
<dbReference type="EnsemblPlants" id="TraesCS4A02G188600.1">
    <property type="protein sequence ID" value="TraesCS4A02G188600.1"/>
    <property type="gene ID" value="TraesCS4A02G188600"/>
</dbReference>
<reference evidence="1" key="2">
    <citation type="submission" date="2018-10" db="UniProtKB">
        <authorList>
            <consortium name="EnsemblPlants"/>
        </authorList>
    </citation>
    <scope>IDENTIFICATION</scope>
</reference>
<dbReference type="Gramene" id="TraesCS4A02G188600.1">
    <property type="protein sequence ID" value="TraesCS4A02G188600.1"/>
    <property type="gene ID" value="TraesCS4A02G188600"/>
</dbReference>
<evidence type="ECO:0000313" key="2">
    <source>
        <dbReference type="Proteomes" id="UP000019116"/>
    </source>
</evidence>
<dbReference type="OMA" id="SHNPPMS"/>
<dbReference type="AlphaFoldDB" id="A0A3B6HY11"/>
<dbReference type="Gramene" id="TraesSYM4A03G02133020.1">
    <property type="protein sequence ID" value="TraesSYM4A03G02133020.1"/>
    <property type="gene ID" value="TraesSYM4A03G02133020"/>
</dbReference>
<organism evidence="1">
    <name type="scientific">Triticum aestivum</name>
    <name type="common">Wheat</name>
    <dbReference type="NCBI Taxonomy" id="4565"/>
    <lineage>
        <taxon>Eukaryota</taxon>
        <taxon>Viridiplantae</taxon>
        <taxon>Streptophyta</taxon>
        <taxon>Embryophyta</taxon>
        <taxon>Tracheophyta</taxon>
        <taxon>Spermatophyta</taxon>
        <taxon>Magnoliopsida</taxon>
        <taxon>Liliopsida</taxon>
        <taxon>Poales</taxon>
        <taxon>Poaceae</taxon>
        <taxon>BOP clade</taxon>
        <taxon>Pooideae</taxon>
        <taxon>Triticodae</taxon>
        <taxon>Triticeae</taxon>
        <taxon>Triticinae</taxon>
        <taxon>Triticum</taxon>
    </lineage>
</organism>
<dbReference type="Gramene" id="TraesJAG4A03G02106990.1">
    <property type="protein sequence ID" value="TraesJAG4A03G02106990.1"/>
    <property type="gene ID" value="TraesJAG4A03G02106990"/>
</dbReference>
<evidence type="ECO:0000313" key="1">
    <source>
        <dbReference type="EnsemblPlants" id="TraesCS4A02G188600.1"/>
    </source>
</evidence>
<keyword evidence="2" id="KW-1185">Reference proteome</keyword>
<dbReference type="Gramene" id="TraesWEE_scaffold_023922_01G000100.1">
    <property type="protein sequence ID" value="TraesWEE_scaffold_023922_01G000100.1"/>
    <property type="gene ID" value="TraesWEE_scaffold_023922_01G000100"/>
</dbReference>
<dbReference type="STRING" id="4565.A0A3B6HY11"/>
<name>A0A3B6HY11_WHEAT</name>
<dbReference type="Gramene" id="TraesCS4A03G0507600.1">
    <property type="protein sequence ID" value="TraesCS4A03G0507600.1.CDS"/>
    <property type="gene ID" value="TraesCS4A03G0507600"/>
</dbReference>
<dbReference type="Proteomes" id="UP000019116">
    <property type="component" value="Chromosome 4A"/>
</dbReference>
<proteinExistence type="predicted"/>
<sequence length="179" mass="20129">MARGPCLLLAPWGTLRGSPPTRTASLYIGHNRIHGEEVLEMEEDIQIEVRDYISTTRNYHTIFISHNPPMSMKIRDKAHLFGEQQCATLDSYQGWTEVCPCGRTVSSWSSRSPYQGCLPDSNSLPLSSSRSSSTWTCLSVRYCVSSGGRLFRLAFRLDLRGEGLKQGDEEVHGTIEVFR</sequence>
<reference evidence="1" key="1">
    <citation type="submission" date="2018-08" db="EMBL/GenBank/DDBJ databases">
        <authorList>
            <person name="Rossello M."/>
        </authorList>
    </citation>
    <scope>NUCLEOTIDE SEQUENCE [LARGE SCALE GENOMIC DNA]</scope>
    <source>
        <strain evidence="1">cv. Chinese Spring</strain>
    </source>
</reference>
<dbReference type="Gramene" id="TraesNOR4A03G02127600.1">
    <property type="protein sequence ID" value="TraesNOR4A03G02127600.1"/>
    <property type="gene ID" value="TraesNOR4A03G02127600"/>
</dbReference>
<dbReference type="Gramene" id="TraesSTA4A03G02102270.1">
    <property type="protein sequence ID" value="TraesSTA4A03G02102270.1"/>
    <property type="gene ID" value="TraesSTA4A03G02102270"/>
</dbReference>